<accession>A0A166AJT8</accession>
<sequence length="103" mass="11209">MPRPQPTTLMYRVLAQHIVPLEGVAVAFTWNVTCGSVSAGTPGGVKYKCPGEEIGVAPLQAYLLKNKMNIEVATSKVITRVVRRILYRSLAGCLAWIKQEPGV</sequence>
<evidence type="ECO:0000313" key="1">
    <source>
        <dbReference type="EMBL" id="KZP11681.1"/>
    </source>
</evidence>
<proteinExistence type="predicted"/>
<dbReference type="Proteomes" id="UP000076532">
    <property type="component" value="Unassembled WGS sequence"/>
</dbReference>
<dbReference type="AlphaFoldDB" id="A0A166AJT8"/>
<organism evidence="1 2">
    <name type="scientific">Athelia psychrophila</name>
    <dbReference type="NCBI Taxonomy" id="1759441"/>
    <lineage>
        <taxon>Eukaryota</taxon>
        <taxon>Fungi</taxon>
        <taxon>Dikarya</taxon>
        <taxon>Basidiomycota</taxon>
        <taxon>Agaricomycotina</taxon>
        <taxon>Agaricomycetes</taxon>
        <taxon>Agaricomycetidae</taxon>
        <taxon>Atheliales</taxon>
        <taxon>Atheliaceae</taxon>
        <taxon>Athelia</taxon>
    </lineage>
</organism>
<dbReference type="EMBL" id="KV417659">
    <property type="protein sequence ID" value="KZP11681.1"/>
    <property type="molecule type" value="Genomic_DNA"/>
</dbReference>
<gene>
    <name evidence="1" type="ORF">FIBSPDRAFT_962084</name>
</gene>
<protein>
    <submittedName>
        <fullName evidence="1">Uncharacterized protein</fullName>
    </submittedName>
</protein>
<reference evidence="1 2" key="1">
    <citation type="journal article" date="2016" name="Mol. Biol. Evol.">
        <title>Comparative Genomics of Early-Diverging Mushroom-Forming Fungi Provides Insights into the Origins of Lignocellulose Decay Capabilities.</title>
        <authorList>
            <person name="Nagy L.G."/>
            <person name="Riley R."/>
            <person name="Tritt A."/>
            <person name="Adam C."/>
            <person name="Daum C."/>
            <person name="Floudas D."/>
            <person name="Sun H."/>
            <person name="Yadav J.S."/>
            <person name="Pangilinan J."/>
            <person name="Larsson K.H."/>
            <person name="Matsuura K."/>
            <person name="Barry K."/>
            <person name="Labutti K."/>
            <person name="Kuo R."/>
            <person name="Ohm R.A."/>
            <person name="Bhattacharya S.S."/>
            <person name="Shirouzu T."/>
            <person name="Yoshinaga Y."/>
            <person name="Martin F.M."/>
            <person name="Grigoriev I.V."/>
            <person name="Hibbett D.S."/>
        </authorList>
    </citation>
    <scope>NUCLEOTIDE SEQUENCE [LARGE SCALE GENOMIC DNA]</scope>
    <source>
        <strain evidence="1 2">CBS 109695</strain>
    </source>
</reference>
<name>A0A166AJT8_9AGAM</name>
<keyword evidence="2" id="KW-1185">Reference proteome</keyword>
<evidence type="ECO:0000313" key="2">
    <source>
        <dbReference type="Proteomes" id="UP000076532"/>
    </source>
</evidence>